<evidence type="ECO:0000313" key="3">
    <source>
        <dbReference type="Proteomes" id="UP000294749"/>
    </source>
</evidence>
<dbReference type="Pfam" id="PF13408">
    <property type="entry name" value="Zn_ribbon_recom"/>
    <property type="match status" value="1"/>
</dbReference>
<dbReference type="Pfam" id="PF07508">
    <property type="entry name" value="Recombinase"/>
    <property type="match status" value="1"/>
</dbReference>
<dbReference type="InterPro" id="IPR006119">
    <property type="entry name" value="Resolv_N"/>
</dbReference>
<dbReference type="PANTHER" id="PTHR30461">
    <property type="entry name" value="DNA-INVERTASE FROM LAMBDOID PROPHAGE"/>
    <property type="match status" value="1"/>
</dbReference>
<dbReference type="Gene3D" id="3.40.50.1390">
    <property type="entry name" value="Resolvase, N-terminal catalytic domain"/>
    <property type="match status" value="1"/>
</dbReference>
<name>A0A4R7JWZ0_9FLAO</name>
<dbReference type="EMBL" id="SOAY01000013">
    <property type="protein sequence ID" value="TDT41973.1"/>
    <property type="molecule type" value="Genomic_DNA"/>
</dbReference>
<reference evidence="2 3" key="1">
    <citation type="submission" date="2019-03" db="EMBL/GenBank/DDBJ databases">
        <title>Genomic Encyclopedia of Archaeal and Bacterial Type Strains, Phase II (KMG-II): from individual species to whole genera.</title>
        <authorList>
            <person name="Goeker M."/>
        </authorList>
    </citation>
    <scope>NUCLEOTIDE SEQUENCE [LARGE SCALE GENOMIC DNA]</scope>
    <source>
        <strain evidence="2 3">DSM 25233</strain>
    </source>
</reference>
<dbReference type="GO" id="GO:0000150">
    <property type="term" value="F:DNA strand exchange activity"/>
    <property type="evidence" value="ECO:0007669"/>
    <property type="project" value="InterPro"/>
</dbReference>
<dbReference type="Pfam" id="PF00239">
    <property type="entry name" value="Resolvase"/>
    <property type="match status" value="1"/>
</dbReference>
<comment type="caution">
    <text evidence="2">The sequence shown here is derived from an EMBL/GenBank/DDBJ whole genome shotgun (WGS) entry which is preliminary data.</text>
</comment>
<proteinExistence type="predicted"/>
<organism evidence="2 3">
    <name type="scientific">Maribacter spongiicola</name>
    <dbReference type="NCBI Taxonomy" id="1206753"/>
    <lineage>
        <taxon>Bacteria</taxon>
        <taxon>Pseudomonadati</taxon>
        <taxon>Bacteroidota</taxon>
        <taxon>Flavobacteriia</taxon>
        <taxon>Flavobacteriales</taxon>
        <taxon>Flavobacteriaceae</taxon>
        <taxon>Maribacter</taxon>
    </lineage>
</organism>
<dbReference type="InterPro" id="IPR038109">
    <property type="entry name" value="DNA_bind_recomb_sf"/>
</dbReference>
<evidence type="ECO:0000259" key="1">
    <source>
        <dbReference type="PROSITE" id="PS51737"/>
    </source>
</evidence>
<dbReference type="Proteomes" id="UP000294749">
    <property type="component" value="Unassembled WGS sequence"/>
</dbReference>
<dbReference type="Gene3D" id="3.90.1750.20">
    <property type="entry name" value="Putative Large Serine Recombinase, Chain B, Domain 2"/>
    <property type="match status" value="1"/>
</dbReference>
<dbReference type="AlphaFoldDB" id="A0A4R7JWZ0"/>
<dbReference type="InterPro" id="IPR025827">
    <property type="entry name" value="Zn_ribbon_recom_dom"/>
</dbReference>
<sequence length="570" mass="67254">MLAIYIRKSRERAKEKSIKEQRLLGQEFAVENQMEYKFYDEGIISGQKSEEDRPKFSELLKDIRSKKINGVYIWDSSRLARNEIAWHTFADLLKNTGTLLYDNGVETDFKDENTYLFYTIKAGMDAHFARLTAKKIKTVLRRNAIEGIPHGIAPFGYTKDENGKWKIHEEKAKTVLLIFELYQQGYGYIRIANHLNELGIATRYEIIWTPATIRYMIYNKTYSGRAKHNELELKVPAIIDKDIHDKLIDDIGKRYKKPGSKSKKFILNEVLFCAKCGSRYTVSQRHRHSYYRCLSEVNRGVPKCGSKAVRAWAIDKLVFEEILLGQELYELAKKTYEAGGNENQKNALKTKQTYHLNRQEQFTKETRRNYQLFVTGGDMELYNQEKKRIDKDAYKTDEILKEIALELEKVENSNRVLLELKDDFKFNLFERYVDLSDPYKKEYFDKSMKDLVNERIFNENKQSIIKFVSFEEKVSMVKKYIKKITVNYPEIPLKIKVEFNIPLDPMEIIVESRYYGALDLETKKEYILKDFGKQPLKIYHRMKTEFSKFSDVETFDIDLIKKPFGFLNNN</sequence>
<dbReference type="CDD" id="cd00338">
    <property type="entry name" value="Ser_Recombinase"/>
    <property type="match status" value="1"/>
</dbReference>
<dbReference type="SMART" id="SM00857">
    <property type="entry name" value="Resolvase"/>
    <property type="match status" value="1"/>
</dbReference>
<dbReference type="InterPro" id="IPR050639">
    <property type="entry name" value="SSR_resolvase"/>
</dbReference>
<dbReference type="OrthoDB" id="1094757at2"/>
<protein>
    <submittedName>
        <fullName evidence="2">DNA invertase Pin-like site-specific DNA recombinase</fullName>
    </submittedName>
</protein>
<keyword evidence="3" id="KW-1185">Reference proteome</keyword>
<dbReference type="PANTHER" id="PTHR30461:SF23">
    <property type="entry name" value="DNA RECOMBINASE-RELATED"/>
    <property type="match status" value="1"/>
</dbReference>
<gene>
    <name evidence="2" type="ORF">CLV90_3207</name>
</gene>
<dbReference type="InterPro" id="IPR011109">
    <property type="entry name" value="DNA_bind_recombinase_dom"/>
</dbReference>
<feature type="domain" description="Recombinase" evidence="1">
    <location>
        <begin position="154"/>
        <end position="258"/>
    </location>
</feature>
<dbReference type="RefSeq" id="WP_133688458.1">
    <property type="nucleotide sequence ID" value="NZ_SOAY01000013.1"/>
</dbReference>
<dbReference type="SUPFAM" id="SSF53041">
    <property type="entry name" value="Resolvase-like"/>
    <property type="match status" value="1"/>
</dbReference>
<evidence type="ECO:0000313" key="2">
    <source>
        <dbReference type="EMBL" id="TDT41973.1"/>
    </source>
</evidence>
<accession>A0A4R7JWZ0</accession>
<dbReference type="GO" id="GO:0003677">
    <property type="term" value="F:DNA binding"/>
    <property type="evidence" value="ECO:0007669"/>
    <property type="project" value="InterPro"/>
</dbReference>
<dbReference type="PROSITE" id="PS51737">
    <property type="entry name" value="RECOMBINASE_DNA_BIND"/>
    <property type="match status" value="1"/>
</dbReference>
<dbReference type="InterPro" id="IPR036162">
    <property type="entry name" value="Resolvase-like_N_sf"/>
</dbReference>